<protein>
    <submittedName>
        <fullName evidence="1">DUF839 domain-containing protein</fullName>
    </submittedName>
</protein>
<dbReference type="PROSITE" id="PS51257">
    <property type="entry name" value="PROKAR_LIPOPROTEIN"/>
    <property type="match status" value="1"/>
</dbReference>
<name>A0ABT3Q168_9BACT</name>
<dbReference type="RefSeq" id="WP_265790798.1">
    <property type="nucleotide sequence ID" value="NZ_BAABRS010000003.1"/>
</dbReference>
<dbReference type="EMBL" id="JAJNDC010000003">
    <property type="protein sequence ID" value="MCW9713825.1"/>
    <property type="molecule type" value="Genomic_DNA"/>
</dbReference>
<dbReference type="Pfam" id="PF05787">
    <property type="entry name" value="PhoX"/>
    <property type="match status" value="1"/>
</dbReference>
<keyword evidence="2" id="KW-1185">Reference proteome</keyword>
<sequence length="464" mass="50760">MSISRKHFLKQAGALTLGFSGLQIISGCTPSDRMSKNLITDPFGPLQSDPNGLFDLPEGFNYKIISKFGDQMDDGLFVPHRPDGMATFPGPDGLTILIRNHEVNPAKGGAESAFGEDFALTDKLGPDEFYDLGQDNNPGQGGTTTIVYDTENQQIVREFLSIAGTLRNCAGGPTPWNSWLTCEEIVTEPDDVYAKRHGYVFEVPASAEIGRARPIPIKDMGRFNHEAVAVDPNSDVIYLTEDDSEGLLYRFIPNTPAKLLDGGKLQALAVKERPSLDTRNWESQTIEVGENLQTEWIDVKDVDSPNDDLRYRGFNDGAARFARGEGMWYGNDAIYFACTNGGPEELGQIWKYTPSTDEATSGEENNPGTLELFVESLDSTIIENADNLTVAPWGDLIVCEDTDEKQDLNGITPEGKVYKLGRNAKSNSELAGAVFSPDGSTLFMNIQHSGITLAINGPWEKSRG</sequence>
<evidence type="ECO:0000313" key="2">
    <source>
        <dbReference type="Proteomes" id="UP001207337"/>
    </source>
</evidence>
<reference evidence="1 2" key="1">
    <citation type="submission" date="2021-11" db="EMBL/GenBank/DDBJ databases">
        <title>Aliifidinibius sp. nov., a new bacterium isolated from saline soil.</title>
        <authorList>
            <person name="Galisteo C."/>
            <person name="De La Haba R."/>
            <person name="Sanchez-Porro C."/>
            <person name="Ventosa A."/>
        </authorList>
    </citation>
    <scope>NUCLEOTIDE SEQUENCE [LARGE SCALE GENOMIC DNA]</scope>
    <source>
        <strain evidence="1 2">KACC 190600</strain>
    </source>
</reference>
<dbReference type="Proteomes" id="UP001207337">
    <property type="component" value="Unassembled WGS sequence"/>
</dbReference>
<organism evidence="1 2">
    <name type="scientific">Fodinibius salicampi</name>
    <dbReference type="NCBI Taxonomy" id="1920655"/>
    <lineage>
        <taxon>Bacteria</taxon>
        <taxon>Pseudomonadati</taxon>
        <taxon>Balneolota</taxon>
        <taxon>Balneolia</taxon>
        <taxon>Balneolales</taxon>
        <taxon>Balneolaceae</taxon>
        <taxon>Fodinibius</taxon>
    </lineage>
</organism>
<dbReference type="PANTHER" id="PTHR35399:SF4">
    <property type="entry name" value="MEMBRANE PROTEIN"/>
    <property type="match status" value="1"/>
</dbReference>
<evidence type="ECO:0000313" key="1">
    <source>
        <dbReference type="EMBL" id="MCW9713825.1"/>
    </source>
</evidence>
<gene>
    <name evidence="1" type="ORF">LQ318_13010</name>
</gene>
<dbReference type="InterPro" id="IPR008557">
    <property type="entry name" value="PhoX"/>
</dbReference>
<dbReference type="PANTHER" id="PTHR35399">
    <property type="entry name" value="SLR8030 PROTEIN"/>
    <property type="match status" value="1"/>
</dbReference>
<accession>A0ABT3Q168</accession>
<proteinExistence type="predicted"/>
<comment type="caution">
    <text evidence="1">The sequence shown here is derived from an EMBL/GenBank/DDBJ whole genome shotgun (WGS) entry which is preliminary data.</text>
</comment>
<dbReference type="SUPFAM" id="SSF63825">
    <property type="entry name" value="YWTD domain"/>
    <property type="match status" value="1"/>
</dbReference>